<dbReference type="EC" id="2.7.7.49" evidence="1"/>
<keyword evidence="3" id="KW-0548">Nucleotidyltransferase</keyword>
<evidence type="ECO:0000256" key="5">
    <source>
        <dbReference type="ARBA" id="ARBA00022759"/>
    </source>
</evidence>
<feature type="region of interest" description="Disordered" evidence="8">
    <location>
        <begin position="121"/>
        <end position="288"/>
    </location>
</feature>
<evidence type="ECO:0000256" key="4">
    <source>
        <dbReference type="ARBA" id="ARBA00022722"/>
    </source>
</evidence>
<proteinExistence type="predicted"/>
<feature type="compositionally biased region" description="Basic residues" evidence="8">
    <location>
        <begin position="207"/>
        <end position="219"/>
    </location>
</feature>
<dbReference type="CDD" id="cd01647">
    <property type="entry name" value="RT_LTR"/>
    <property type="match status" value="1"/>
</dbReference>
<dbReference type="GO" id="GO:0004519">
    <property type="term" value="F:endonuclease activity"/>
    <property type="evidence" value="ECO:0007669"/>
    <property type="project" value="UniProtKB-KW"/>
</dbReference>
<dbReference type="InterPro" id="IPR000477">
    <property type="entry name" value="RT_dom"/>
</dbReference>
<evidence type="ECO:0000256" key="7">
    <source>
        <dbReference type="ARBA" id="ARBA00022918"/>
    </source>
</evidence>
<feature type="compositionally biased region" description="Polar residues" evidence="8">
    <location>
        <begin position="1299"/>
        <end position="1323"/>
    </location>
</feature>
<feature type="domain" description="Reverse transcriptase" evidence="9">
    <location>
        <begin position="680"/>
        <end position="871"/>
    </location>
</feature>
<dbReference type="OrthoDB" id="775972at2759"/>
<feature type="compositionally biased region" description="Basic and acidic residues" evidence="8">
    <location>
        <begin position="244"/>
        <end position="288"/>
    </location>
</feature>
<evidence type="ECO:0000313" key="10">
    <source>
        <dbReference type="EMBL" id="KAF4695848.1"/>
    </source>
</evidence>
<feature type="compositionally biased region" description="Polar residues" evidence="8">
    <location>
        <begin position="137"/>
        <end position="151"/>
    </location>
</feature>
<dbReference type="InterPro" id="IPR012337">
    <property type="entry name" value="RNaseH-like_sf"/>
</dbReference>
<dbReference type="Gene3D" id="3.10.10.10">
    <property type="entry name" value="HIV Type 1 Reverse Transcriptase, subunit A, domain 1"/>
    <property type="match status" value="1"/>
</dbReference>
<feature type="compositionally biased region" description="Basic and acidic residues" evidence="8">
    <location>
        <begin position="570"/>
        <end position="579"/>
    </location>
</feature>
<dbReference type="SUPFAM" id="SSF53098">
    <property type="entry name" value="Ribonuclease H-like"/>
    <property type="match status" value="1"/>
</dbReference>
<dbReference type="Gene3D" id="3.30.420.10">
    <property type="entry name" value="Ribonuclease H-like superfamily/Ribonuclease H"/>
    <property type="match status" value="1"/>
</dbReference>
<sequence>MRAAAFIAVCPTCRRVVVSANSVLLCHSPLSLSQPKEEKTLDLLTNFNSLSQNDNETVAEFAVRFLDLHHDRQKLIPNIYVLQFIVKLREEIRKEIVARQAKYESIQSLIEAARRFENFHLPPKGAPCQGQEREADMSQNGWDNNPPNRSDVSLRPAGGAWGSSGPARNGQGVSNEPKSFYDETSFDESQWFSRGDYPLRQNSKGFGKGRKGGKGKAKGQSKGYGYRQGTTRRGQVQRKRFRVHSMDAREGREDAESSLEETVHRGRKEESAQEKPREQPSRAEPKKDDYLAMPLYVNAGDIGQDISRRQILATLISPRYDLPGVRTLIDTCCSVSLVSKEHAEYLQRLGFKCGKVRPAVEVGMASEEATFKTEVVQEVPLCFDGDWDHSVRMECPVIDGLQWPLIIGINHLTLLNAHINCVDRVVQIEHGHWRTVLDCTESTSGAKSDLVSNTVDLIRSNYTKVLEPGMNEVSVCFSQKEVTLPDNPWVKDIGINSTGDYFMVEGPLDKSSIQLGCFNVLVVNTSTVPKKIKSYEPLGRIINGATRKVSDSLRAELRVEKERLDEAREEVFAEPDRDLPPTGSSAESLRARDDKTYAAEVLKAVRLEECEGLSSQQRVELGAIITKYCRAFHLAGEPFSEIEGYVHRIETGDHPPIYCTPYAIPESQVQFVKSELDRMVAEGICRPSDSPWSSPILVVSKKDEHGEKVRPRLVVDYRRLNAITRFDSFPLPQIKTLLSKLAGKSYFSKLDMYSGFWHIGVCKEHISKTSFTTPYGIFEYLRLPFGLVGAPASFMRMVNSVFADLLCEMDSNGDVCPAAYMDDLLISSRTWTDHLSHLTRVFERCLEKGVRLKPSKCYFGLSEIDYVGYRVSREGISPDPKKADGSSHGLGAALCQLDEKGIERPVQFASRALSSAEADTPFNQAMSDAPAALSVALQYQLLWMAHLAHLIHYIVQHFPVSAANLYSGLQVAVTSGEGPPLHLPSRREIIQSQRCDPTLNPIDGALMMVAPYPDAWDIPEDVEKLVIPVDHQLTFLRYFHIQPDSAHRGREATLSSIGRSFWWNNLARSDRGREFCNSLLDELYTIGNVNVQRTSPLRAQFNGQCERAHRFPIDALAILCTGREELWPEFLQAVTFAHNTNVSTGRLFSPYFITHGGRNPPTLPDLLVRNYGSSSNHDPSDLEVDSMAVDMVESMKTAHACVRLALLDSRLKSKDRYDFGRSVPTYQAGDYVGVRMPPRGTKLSLHWRGPYVVDSVAGNTVVLKAVAGGPPILSTARLNVDHLVHLNLSGEFFQQQLTTEGPNYQPTGTSYGSSAPADTSSSPLAGGRESGSPAKISENVPSSNAPQVPKKADLHPETPTVEDLPPPVSHEEGFIPVGTRAEDRAMITALFNACDSLDGLSPRRAVELIMDYPGYRRGYIKCVPTHTPSLAFDRFGWLRRTTSRLSFIEDSVRSV</sequence>
<feature type="region of interest" description="Disordered" evidence="8">
    <location>
        <begin position="1299"/>
        <end position="1371"/>
    </location>
</feature>
<dbReference type="SUPFAM" id="SSF56672">
    <property type="entry name" value="DNA/RNA polymerases"/>
    <property type="match status" value="1"/>
</dbReference>
<keyword evidence="7" id="KW-0695">RNA-directed DNA polymerase</keyword>
<keyword evidence="6" id="KW-0378">Hydrolase</keyword>
<dbReference type="Gene3D" id="2.40.70.10">
    <property type="entry name" value="Acid Proteases"/>
    <property type="match status" value="1"/>
</dbReference>
<dbReference type="InterPro" id="IPR021109">
    <property type="entry name" value="Peptidase_aspartic_dom_sf"/>
</dbReference>
<protein>
    <recommendedName>
        <fullName evidence="1">RNA-directed DNA polymerase</fullName>
        <ecNumber evidence="1">2.7.7.49</ecNumber>
    </recommendedName>
</protein>
<dbReference type="InterPro" id="IPR043128">
    <property type="entry name" value="Rev_trsase/Diguanyl_cyclase"/>
</dbReference>
<dbReference type="PANTHER" id="PTHR37984:SF5">
    <property type="entry name" value="PROTEIN NYNRIN-LIKE"/>
    <property type="match status" value="1"/>
</dbReference>
<evidence type="ECO:0000256" key="8">
    <source>
        <dbReference type="SAM" id="MobiDB-lite"/>
    </source>
</evidence>
<gene>
    <name evidence="10" type="ORF">FOZ60_003017</name>
</gene>
<dbReference type="PANTHER" id="PTHR37984">
    <property type="entry name" value="PROTEIN CBG26694"/>
    <property type="match status" value="1"/>
</dbReference>
<dbReference type="InterPro" id="IPR036397">
    <property type="entry name" value="RNaseH_sf"/>
</dbReference>
<reference evidence="10 11" key="1">
    <citation type="submission" date="2020-04" db="EMBL/GenBank/DDBJ databases">
        <title>Perkinsus olseni comparative genomics.</title>
        <authorList>
            <person name="Bogema D.R."/>
        </authorList>
    </citation>
    <scope>NUCLEOTIDE SEQUENCE [LARGE SCALE GENOMIC DNA]</scope>
    <source>
        <strain evidence="10">00978-12</strain>
    </source>
</reference>
<evidence type="ECO:0000256" key="1">
    <source>
        <dbReference type="ARBA" id="ARBA00012493"/>
    </source>
</evidence>
<evidence type="ECO:0000256" key="2">
    <source>
        <dbReference type="ARBA" id="ARBA00022679"/>
    </source>
</evidence>
<dbReference type="GO" id="GO:0016787">
    <property type="term" value="F:hydrolase activity"/>
    <property type="evidence" value="ECO:0007669"/>
    <property type="project" value="UniProtKB-KW"/>
</dbReference>
<dbReference type="Pfam" id="PF00078">
    <property type="entry name" value="RVT_1"/>
    <property type="match status" value="1"/>
</dbReference>
<feature type="compositionally biased region" description="Low complexity" evidence="8">
    <location>
        <begin position="220"/>
        <end position="234"/>
    </location>
</feature>
<dbReference type="Gene3D" id="3.30.70.270">
    <property type="match status" value="1"/>
</dbReference>
<dbReference type="GO" id="GO:0003964">
    <property type="term" value="F:RNA-directed DNA polymerase activity"/>
    <property type="evidence" value="ECO:0007669"/>
    <property type="project" value="UniProtKB-KW"/>
</dbReference>
<dbReference type="Pfam" id="PF17917">
    <property type="entry name" value="RT_RNaseH"/>
    <property type="match status" value="1"/>
</dbReference>
<organism evidence="10 11">
    <name type="scientific">Perkinsus olseni</name>
    <name type="common">Perkinsus atlanticus</name>
    <dbReference type="NCBI Taxonomy" id="32597"/>
    <lineage>
        <taxon>Eukaryota</taxon>
        <taxon>Sar</taxon>
        <taxon>Alveolata</taxon>
        <taxon>Perkinsozoa</taxon>
        <taxon>Perkinsea</taxon>
        <taxon>Perkinsida</taxon>
        <taxon>Perkinsidae</taxon>
        <taxon>Perkinsus</taxon>
    </lineage>
</organism>
<dbReference type="EMBL" id="JABANP010000016">
    <property type="protein sequence ID" value="KAF4695848.1"/>
    <property type="molecule type" value="Genomic_DNA"/>
</dbReference>
<keyword evidence="2" id="KW-0808">Transferase</keyword>
<keyword evidence="5" id="KW-0255">Endonuclease</keyword>
<evidence type="ECO:0000256" key="3">
    <source>
        <dbReference type="ARBA" id="ARBA00022695"/>
    </source>
</evidence>
<dbReference type="InterPro" id="IPR050951">
    <property type="entry name" value="Retrovirus_Pol_polyprotein"/>
</dbReference>
<keyword evidence="4" id="KW-0540">Nuclease</keyword>
<evidence type="ECO:0000256" key="6">
    <source>
        <dbReference type="ARBA" id="ARBA00022801"/>
    </source>
</evidence>
<feature type="region of interest" description="Disordered" evidence="8">
    <location>
        <begin position="570"/>
        <end position="590"/>
    </location>
</feature>
<dbReference type="PROSITE" id="PS50878">
    <property type="entry name" value="RT_POL"/>
    <property type="match status" value="1"/>
</dbReference>
<dbReference type="InterPro" id="IPR041373">
    <property type="entry name" value="RT_RNaseH"/>
</dbReference>
<dbReference type="GO" id="GO:0003676">
    <property type="term" value="F:nucleic acid binding"/>
    <property type="evidence" value="ECO:0007669"/>
    <property type="project" value="InterPro"/>
</dbReference>
<accession>A0A7J6PI44</accession>
<dbReference type="InterPro" id="IPR043502">
    <property type="entry name" value="DNA/RNA_pol_sf"/>
</dbReference>
<evidence type="ECO:0000259" key="9">
    <source>
        <dbReference type="PROSITE" id="PS50878"/>
    </source>
</evidence>
<name>A0A7J6PI44_PEROL</name>
<comment type="caution">
    <text evidence="10">The sequence shown here is derived from an EMBL/GenBank/DDBJ whole genome shotgun (WGS) entry which is preliminary data.</text>
</comment>
<dbReference type="Proteomes" id="UP000541610">
    <property type="component" value="Unassembled WGS sequence"/>
</dbReference>
<evidence type="ECO:0000313" key="11">
    <source>
        <dbReference type="Proteomes" id="UP000541610"/>
    </source>
</evidence>